<evidence type="ECO:0000256" key="3">
    <source>
        <dbReference type="ARBA" id="ARBA00022670"/>
    </source>
</evidence>
<reference evidence="8" key="1">
    <citation type="submission" date="2013-07" db="EMBL/GenBank/DDBJ databases">
        <title>The Genome Sequence of Cryptococcus bestiolae CBS10118.</title>
        <authorList>
            <consortium name="The Broad Institute Genome Sequencing Platform"/>
            <person name="Cuomo C."/>
            <person name="Litvintseva A."/>
            <person name="Chen Y."/>
            <person name="Heitman J."/>
            <person name="Sun S."/>
            <person name="Springer D."/>
            <person name="Dromer F."/>
            <person name="Young S.K."/>
            <person name="Zeng Q."/>
            <person name="Gargeya S."/>
            <person name="Fitzgerald M."/>
            <person name="Abouelleil A."/>
            <person name="Alvarado L."/>
            <person name="Berlin A.M."/>
            <person name="Chapman S.B."/>
            <person name="Dewar J."/>
            <person name="Goldberg J."/>
            <person name="Griggs A."/>
            <person name="Gujja S."/>
            <person name="Hansen M."/>
            <person name="Howarth C."/>
            <person name="Imamovic A."/>
            <person name="Larimer J."/>
            <person name="McCowan C."/>
            <person name="Murphy C."/>
            <person name="Pearson M."/>
            <person name="Priest M."/>
            <person name="Roberts A."/>
            <person name="Saif S."/>
            <person name="Shea T."/>
            <person name="Sykes S."/>
            <person name="Wortman J."/>
            <person name="Nusbaum C."/>
            <person name="Birren B."/>
        </authorList>
    </citation>
    <scope>NUCLEOTIDE SEQUENCE [LARGE SCALE GENOMIC DNA]</scope>
    <source>
        <strain evidence="8">CBS 10118</strain>
    </source>
</reference>
<proteinExistence type="inferred from homology"/>
<dbReference type="GO" id="GO:0006508">
    <property type="term" value="P:proteolysis"/>
    <property type="evidence" value="ECO:0007669"/>
    <property type="project" value="UniProtKB-KW"/>
</dbReference>
<accession>A0A1B9G5D5</accession>
<keyword evidence="4" id="KW-0833">Ubl conjugation pathway</keyword>
<dbReference type="GO" id="GO:0016926">
    <property type="term" value="P:protein desumoylation"/>
    <property type="evidence" value="ECO:0007669"/>
    <property type="project" value="TreeGrafter"/>
</dbReference>
<dbReference type="PROSITE" id="PS50600">
    <property type="entry name" value="ULP_PROTEASE"/>
    <property type="match status" value="1"/>
</dbReference>
<feature type="compositionally biased region" description="Polar residues" evidence="6">
    <location>
        <begin position="1381"/>
        <end position="1392"/>
    </location>
</feature>
<dbReference type="InterPro" id="IPR051947">
    <property type="entry name" value="Sentrin-specific_protease"/>
</dbReference>
<feature type="region of interest" description="Disordered" evidence="6">
    <location>
        <begin position="817"/>
        <end position="899"/>
    </location>
</feature>
<feature type="region of interest" description="Disordered" evidence="6">
    <location>
        <begin position="1"/>
        <end position="289"/>
    </location>
</feature>
<feature type="region of interest" description="Disordered" evidence="6">
    <location>
        <begin position="305"/>
        <end position="325"/>
    </location>
</feature>
<dbReference type="InterPro" id="IPR038765">
    <property type="entry name" value="Papain-like_cys_pep_sf"/>
</dbReference>
<feature type="compositionally biased region" description="Basic and acidic residues" evidence="6">
    <location>
        <begin position="540"/>
        <end position="551"/>
    </location>
</feature>
<feature type="compositionally biased region" description="Basic and acidic residues" evidence="6">
    <location>
        <begin position="578"/>
        <end position="598"/>
    </location>
</feature>
<organism evidence="8">
    <name type="scientific">Kwoniella bestiolae CBS 10118</name>
    <dbReference type="NCBI Taxonomy" id="1296100"/>
    <lineage>
        <taxon>Eukaryota</taxon>
        <taxon>Fungi</taxon>
        <taxon>Dikarya</taxon>
        <taxon>Basidiomycota</taxon>
        <taxon>Agaricomycotina</taxon>
        <taxon>Tremellomycetes</taxon>
        <taxon>Tremellales</taxon>
        <taxon>Cryptococcaceae</taxon>
        <taxon>Kwoniella</taxon>
    </lineage>
</organism>
<feature type="compositionally biased region" description="Low complexity" evidence="6">
    <location>
        <begin position="134"/>
        <end position="143"/>
    </location>
</feature>
<feature type="compositionally biased region" description="Basic and acidic residues" evidence="6">
    <location>
        <begin position="1488"/>
        <end position="1501"/>
    </location>
</feature>
<feature type="compositionally biased region" description="Polar residues" evidence="6">
    <location>
        <begin position="1532"/>
        <end position="1542"/>
    </location>
</feature>
<dbReference type="SUPFAM" id="SSF54001">
    <property type="entry name" value="Cysteine proteinases"/>
    <property type="match status" value="1"/>
</dbReference>
<dbReference type="GO" id="GO:0070139">
    <property type="term" value="F:SUMO-specific endopeptidase activity"/>
    <property type="evidence" value="ECO:0007669"/>
    <property type="project" value="TreeGrafter"/>
</dbReference>
<dbReference type="GO" id="GO:0005634">
    <property type="term" value="C:nucleus"/>
    <property type="evidence" value="ECO:0007669"/>
    <property type="project" value="TreeGrafter"/>
</dbReference>
<feature type="domain" description="Ubiquitin-like protease family profile" evidence="7">
    <location>
        <begin position="670"/>
        <end position="1053"/>
    </location>
</feature>
<feature type="compositionally biased region" description="Polar residues" evidence="6">
    <location>
        <begin position="1245"/>
        <end position="1273"/>
    </location>
</feature>
<dbReference type="PANTHER" id="PTHR46896:SF3">
    <property type="entry name" value="FI06413P-RELATED"/>
    <property type="match status" value="1"/>
</dbReference>
<keyword evidence="3" id="KW-0645">Protease</keyword>
<evidence type="ECO:0000313" key="8">
    <source>
        <dbReference type="EMBL" id="OCF26221.1"/>
    </source>
</evidence>
<evidence type="ECO:0000256" key="4">
    <source>
        <dbReference type="ARBA" id="ARBA00022786"/>
    </source>
</evidence>
<protein>
    <recommendedName>
        <fullName evidence="7">Ubiquitin-like protease family profile domain-containing protein</fullName>
    </recommendedName>
</protein>
<feature type="compositionally biased region" description="Basic and acidic residues" evidence="6">
    <location>
        <begin position="32"/>
        <end position="42"/>
    </location>
</feature>
<dbReference type="OrthoDB" id="442460at2759"/>
<evidence type="ECO:0000256" key="2">
    <source>
        <dbReference type="ARBA" id="ARBA00022553"/>
    </source>
</evidence>
<dbReference type="STRING" id="1296100.A0A1B9G5D5"/>
<gene>
    <name evidence="8" type="ORF">I302_03900</name>
</gene>
<dbReference type="Pfam" id="PF02902">
    <property type="entry name" value="Peptidase_C48"/>
    <property type="match status" value="2"/>
</dbReference>
<keyword evidence="5" id="KW-0378">Hydrolase</keyword>
<feature type="compositionally biased region" description="Basic and acidic residues" evidence="6">
    <location>
        <begin position="559"/>
        <end position="568"/>
    </location>
</feature>
<evidence type="ECO:0000256" key="6">
    <source>
        <dbReference type="SAM" id="MobiDB-lite"/>
    </source>
</evidence>
<feature type="compositionally biased region" description="Polar residues" evidence="6">
    <location>
        <begin position="1400"/>
        <end position="1419"/>
    </location>
</feature>
<feature type="compositionally biased region" description="Acidic residues" evidence="6">
    <location>
        <begin position="863"/>
        <end position="873"/>
    </location>
</feature>
<evidence type="ECO:0000256" key="1">
    <source>
        <dbReference type="ARBA" id="ARBA00005234"/>
    </source>
</evidence>
<dbReference type="VEuPathDB" id="FungiDB:I302_03900"/>
<sequence length="1542" mass="169534">MEELALRQPRQSSSQIVRADSDSEEDDPQLVEDSRKAGRKEGNSGPAQGKPALPLDKMTALMKSAHYDNKATTARRKTERHSSTTTGSPFTPGKNNLDKNNHSPTVGKSQHTKNDVKLSRRPLAEPSHPSSSFTQPTRQQPQRIQMGGRQRIPPHLSHPPEATSTPRAGPSKIHTRNTHHPEPRHSQMTKESTSVPIDLLESEEEEPVEQRSNRRTSRSGSPEKPPSSGQRRPRTSPLPTYIIPPALGSSSGKGKGKMRNDGYYGDHSSPTKGFTSVEPLELGDDKIRDPEGIYEIDKNNQDYFEIVDNDPPGSHGRENQRQSPNERQMNLINQAMTRAGPKKGKAGHMRMKNGELPAKASAPTSNRTPLKDRITSSAIIPSSGIGQFSGAPAPIQEAWFSPDQTIMCDSVSLINGTLQIIREMGNTPLFWGIPLETITRAQICEHAGHPMLALDVSRVHPSQLQGFDQYMSQCGGSRSHLLNSNALPTLILVFKKKEAATKLLGALRKKLASEIIPETLDPPACEALRSSCNPQLAESSDTRTRLQEKRQKAAGAPSRRQEEEEVLRARPKGGRKSSAKDEEQARPPKSANKDKQVDDPNQMKLPFQPAPKPAVRRSMRKSGGTVHNVDGSDSEHSEVATKTKAVKPLQFVGDRYELLFPFPLTGRADVNITIGDAQRIETKEFLNDTLLEFGLRHVLAQLPKEKSDEVHLFNSFFYERLSDPAKKSKKGETFWPGYESVKKWSKGKDIFGKKFVVIPINENYHWFLAVIINPSGILRPKPSEDGSISPTHRPEFRTAASEYDGEDAAKVDAELATNSNNAAVTDSDLDDLNSDDEDKRSREPTPQTRKPLSARPTGRSNDTDVEMYQDDDNDVSRASIDPLDCIGPDEGSPVVDKPDFKVNQVSHGVENMEINSEDGNEGVDFVGSGAAIMTPTMLAVQQQNHQIRNPSQEPPAAAENLSRKRQIQPDARIIGSEEVDSLFRSTWILTFDSLGGPHRAHGSQINMWLKYEAMDKKGVDYETTDAIYWEAKVPQQGNFHDCGLYVVHYAKQLLENPEEVLEFVQRRAPFSNTPGRQAWLEDKNKAWKDEETKDLRSTWAGMLGSLAEQYRLVKKSQISEQPKEDQPENADQNMQVDQDIGNTSQADSVTAIGASQFPTTSATAPEDLIPGAWPTPFEPDLPTEGKDSQSLSPPPPLTRSTSKSGPSWRTSTLSPPVTSKSPSADVHPQLRDNAIGPSVSPPKDSPNSIPVRNFTNHPSKSHNKTTPGRSSIQPGIVSSRRDQYELGSPPIGVSTGHVDPREGNRESEGLSDLRPYNPRPENLEDSSLTSNASTSVYALGSAVSESEENGSSMSRAQDQAMNPAGTSNSPFSNLGKGAPGTRNSNSASTSVHPTRPQEKSPVTESPTRTGRNRSSSAINMESDDEEEEEKNIFVSSMAESTRSQVHNQQQASSNLSSPSSEETEQVEDRSLPSTKQPMPTPKKITYASKDRGAQKRTRSESNHANGGGLTKRNKREETQMQGDEVSPGPGQTWDQAITIDSD</sequence>
<feature type="compositionally biased region" description="Low complexity" evidence="6">
    <location>
        <begin position="83"/>
        <end position="93"/>
    </location>
</feature>
<reference evidence="8" key="2">
    <citation type="submission" date="2014-01" db="EMBL/GenBank/DDBJ databases">
        <title>Evolution of pathogenesis and genome organization in the Tremellales.</title>
        <authorList>
            <person name="Cuomo C."/>
            <person name="Litvintseva A."/>
            <person name="Heitman J."/>
            <person name="Chen Y."/>
            <person name="Sun S."/>
            <person name="Springer D."/>
            <person name="Dromer F."/>
            <person name="Young S."/>
            <person name="Zeng Q."/>
            <person name="Chapman S."/>
            <person name="Gujja S."/>
            <person name="Saif S."/>
            <person name="Birren B."/>
        </authorList>
    </citation>
    <scope>NUCLEOTIDE SEQUENCE</scope>
    <source>
        <strain evidence="8">CBS 10118</strain>
    </source>
</reference>
<feature type="compositionally biased region" description="Basic and acidic residues" evidence="6">
    <location>
        <begin position="1298"/>
        <end position="1308"/>
    </location>
</feature>
<dbReference type="Gene3D" id="3.40.395.10">
    <property type="entry name" value="Adenoviral Proteinase, Chain A"/>
    <property type="match status" value="1"/>
</dbReference>
<comment type="similarity">
    <text evidence="1">Belongs to the peptidase C48 family.</text>
</comment>
<name>A0A1B9G5D5_9TREE</name>
<feature type="compositionally biased region" description="Acidic residues" evidence="6">
    <location>
        <begin position="827"/>
        <end position="836"/>
    </location>
</feature>
<evidence type="ECO:0000256" key="5">
    <source>
        <dbReference type="ARBA" id="ARBA00022801"/>
    </source>
</evidence>
<dbReference type="EMBL" id="KI894020">
    <property type="protein sequence ID" value="OCF26221.1"/>
    <property type="molecule type" value="Genomic_DNA"/>
</dbReference>
<feature type="region of interest" description="Disordered" evidence="6">
    <location>
        <begin position="532"/>
        <end position="641"/>
    </location>
</feature>
<keyword evidence="2" id="KW-0597">Phosphoprotein</keyword>
<dbReference type="InterPro" id="IPR003653">
    <property type="entry name" value="Peptidase_C48_C"/>
</dbReference>
<dbReference type="GO" id="GO:0005737">
    <property type="term" value="C:cytoplasm"/>
    <property type="evidence" value="ECO:0007669"/>
    <property type="project" value="TreeGrafter"/>
</dbReference>
<evidence type="ECO:0000259" key="7">
    <source>
        <dbReference type="PROSITE" id="PS50600"/>
    </source>
</evidence>
<feature type="compositionally biased region" description="Polar residues" evidence="6">
    <location>
        <begin position="1433"/>
        <end position="1451"/>
    </location>
</feature>
<feature type="compositionally biased region" description="Polar residues" evidence="6">
    <location>
        <begin position="1325"/>
        <end position="1336"/>
    </location>
</feature>
<dbReference type="PANTHER" id="PTHR46896">
    <property type="entry name" value="SENTRIN-SPECIFIC PROTEASE"/>
    <property type="match status" value="1"/>
</dbReference>
<feature type="compositionally biased region" description="Polar residues" evidence="6">
    <location>
        <begin position="1205"/>
        <end position="1222"/>
    </location>
</feature>
<feature type="compositionally biased region" description="Polar residues" evidence="6">
    <location>
        <begin position="1349"/>
        <end position="1372"/>
    </location>
</feature>
<feature type="region of interest" description="Disordered" evidence="6">
    <location>
        <begin position="943"/>
        <end position="965"/>
    </location>
</feature>
<feature type="region of interest" description="Disordered" evidence="6">
    <location>
        <begin position="1157"/>
        <end position="1542"/>
    </location>
</feature>